<proteinExistence type="predicted"/>
<feature type="compositionally biased region" description="Low complexity" evidence="1">
    <location>
        <begin position="153"/>
        <end position="169"/>
    </location>
</feature>
<evidence type="ECO:0000313" key="2">
    <source>
        <dbReference type="EMBL" id="PAV16174.1"/>
    </source>
</evidence>
<feature type="compositionally biased region" description="Polar residues" evidence="1">
    <location>
        <begin position="314"/>
        <end position="327"/>
    </location>
</feature>
<sequence length="439" mass="48341">MSSISNNSVKSVGEYISRLKAIRDAESKRIYNFWDNYIKEAQAPGATVESITLMLDINNIQISNFTQKTEHVYKSHFPKNLETVEEYQYWIEEYRGRQKVNSSSWYRWSELVKIANEKGATVDSIRVAMDKKNRRKGNRKNTEMEGVESSGKAANPSTATVAASSSEVNLSGSPNPGASTHVVKSQTTVPKKDVDPRQNVAPGAHGGHRLAMTQVPVGVSSGSHSIYTRSPPQTSTTKAIAAPVNKPQSKLPVPVTNTTSHSRSHPQSRSRSSSISSARQQHRAVTSDVQRPKTPVRTTASASATTPPSVSRSQSRTPTHTRTSNPRASPRKIVPSPITFQTPRRASTSPGPWLVSPSWPVSRSPLNSPKKRKLSLSSEGASTPNRSSQSKQPSQVQAVPPAEDTWDLGMFLEEETQGFDSLRNEFERSNSFYDPFQKQ</sequence>
<feature type="compositionally biased region" description="Low complexity" evidence="1">
    <location>
        <begin position="295"/>
        <end position="313"/>
    </location>
</feature>
<evidence type="ECO:0000313" key="3">
    <source>
        <dbReference type="Proteomes" id="UP000217199"/>
    </source>
</evidence>
<organism evidence="2 3">
    <name type="scientific">Pyrrhoderma noxium</name>
    <dbReference type="NCBI Taxonomy" id="2282107"/>
    <lineage>
        <taxon>Eukaryota</taxon>
        <taxon>Fungi</taxon>
        <taxon>Dikarya</taxon>
        <taxon>Basidiomycota</taxon>
        <taxon>Agaricomycotina</taxon>
        <taxon>Agaricomycetes</taxon>
        <taxon>Hymenochaetales</taxon>
        <taxon>Hymenochaetaceae</taxon>
        <taxon>Pyrrhoderma</taxon>
    </lineage>
</organism>
<name>A0A286U9I1_9AGAM</name>
<evidence type="ECO:0000256" key="1">
    <source>
        <dbReference type="SAM" id="MobiDB-lite"/>
    </source>
</evidence>
<feature type="compositionally biased region" description="Polar residues" evidence="1">
    <location>
        <begin position="338"/>
        <end position="350"/>
    </location>
</feature>
<feature type="compositionally biased region" description="Low complexity" evidence="1">
    <location>
        <begin position="269"/>
        <end position="279"/>
    </location>
</feature>
<feature type="compositionally biased region" description="Polar residues" evidence="1">
    <location>
        <begin position="170"/>
        <end position="189"/>
    </location>
</feature>
<dbReference type="InParanoid" id="A0A286U9I1"/>
<dbReference type="Proteomes" id="UP000217199">
    <property type="component" value="Unassembled WGS sequence"/>
</dbReference>
<feature type="region of interest" description="Disordered" evidence="1">
    <location>
        <begin position="130"/>
        <end position="406"/>
    </location>
</feature>
<dbReference type="AlphaFoldDB" id="A0A286U9I1"/>
<feature type="compositionally biased region" description="Polar residues" evidence="1">
    <location>
        <begin position="220"/>
        <end position="238"/>
    </location>
</feature>
<comment type="caution">
    <text evidence="2">The sequence shown here is derived from an EMBL/GenBank/DDBJ whole genome shotgun (WGS) entry which is preliminary data.</text>
</comment>
<keyword evidence="3" id="KW-1185">Reference proteome</keyword>
<dbReference type="EMBL" id="NBII01000008">
    <property type="protein sequence ID" value="PAV16174.1"/>
    <property type="molecule type" value="Genomic_DNA"/>
</dbReference>
<protein>
    <submittedName>
        <fullName evidence="2">Uncharacterized protein</fullName>
    </submittedName>
</protein>
<accession>A0A286U9I1</accession>
<gene>
    <name evidence="2" type="ORF">PNOK_0779400</name>
</gene>
<reference evidence="2 3" key="1">
    <citation type="journal article" date="2017" name="Mol. Ecol.">
        <title>Comparative and population genomic landscape of Phellinus noxius: A hypervariable fungus causing root rot in trees.</title>
        <authorList>
            <person name="Chung C.L."/>
            <person name="Lee T.J."/>
            <person name="Akiba M."/>
            <person name="Lee H.H."/>
            <person name="Kuo T.H."/>
            <person name="Liu D."/>
            <person name="Ke H.M."/>
            <person name="Yokoi T."/>
            <person name="Roa M.B."/>
            <person name="Lu M.J."/>
            <person name="Chang Y.Y."/>
            <person name="Ann P.J."/>
            <person name="Tsai J.N."/>
            <person name="Chen C.Y."/>
            <person name="Tzean S.S."/>
            <person name="Ota Y."/>
            <person name="Hattori T."/>
            <person name="Sahashi N."/>
            <person name="Liou R.F."/>
            <person name="Kikuchi T."/>
            <person name="Tsai I.J."/>
        </authorList>
    </citation>
    <scope>NUCLEOTIDE SEQUENCE [LARGE SCALE GENOMIC DNA]</scope>
    <source>
        <strain evidence="2 3">FFPRI411160</strain>
    </source>
</reference>
<feature type="compositionally biased region" description="Polar residues" evidence="1">
    <location>
        <begin position="375"/>
        <end position="397"/>
    </location>
</feature>